<dbReference type="PANTHER" id="PTHR16320">
    <property type="entry name" value="SPHINGOMYELINASE FAMILY MEMBER"/>
    <property type="match status" value="1"/>
</dbReference>
<dbReference type="GO" id="GO:0005576">
    <property type="term" value="C:extracellular region"/>
    <property type="evidence" value="ECO:0007669"/>
    <property type="project" value="InterPro"/>
</dbReference>
<dbReference type="InterPro" id="IPR005135">
    <property type="entry name" value="Endo/exonuclease/phosphatase"/>
</dbReference>
<dbReference type="PANTHER" id="PTHR16320:SF23">
    <property type="entry name" value="SPHINGOMYELINASE C 1"/>
    <property type="match status" value="1"/>
</dbReference>
<keyword evidence="5" id="KW-1185">Reference proteome</keyword>
<evidence type="ECO:0000259" key="3">
    <source>
        <dbReference type="Pfam" id="PF03372"/>
    </source>
</evidence>
<protein>
    <submittedName>
        <fullName evidence="4">Sphingomyelin phosphodiesterase</fullName>
    </submittedName>
</protein>
<proteinExistence type="predicted"/>
<dbReference type="AlphaFoldDB" id="A0A9X1SGY6"/>
<dbReference type="CDD" id="cd09078">
    <property type="entry name" value="nSMase"/>
    <property type="match status" value="1"/>
</dbReference>
<reference evidence="4" key="1">
    <citation type="submission" date="2021-11" db="EMBL/GenBank/DDBJ databases">
        <title>Genome sequence.</title>
        <authorList>
            <person name="Sun Q."/>
        </authorList>
    </citation>
    <scope>NUCLEOTIDE SEQUENCE</scope>
    <source>
        <strain evidence="4">JC732</strain>
    </source>
</reference>
<evidence type="ECO:0000313" key="4">
    <source>
        <dbReference type="EMBL" id="MCC9626804.1"/>
    </source>
</evidence>
<dbReference type="GO" id="GO:0004767">
    <property type="term" value="F:sphingomyelin phosphodiesterase activity"/>
    <property type="evidence" value="ECO:0007669"/>
    <property type="project" value="InterPro"/>
</dbReference>
<evidence type="ECO:0000256" key="2">
    <source>
        <dbReference type="ARBA" id="ARBA00022801"/>
    </source>
</evidence>
<dbReference type="SUPFAM" id="SSF56219">
    <property type="entry name" value="DNase I-like"/>
    <property type="match status" value="1"/>
</dbReference>
<dbReference type="InterPro" id="IPR036691">
    <property type="entry name" value="Endo/exonu/phosph_ase_sf"/>
</dbReference>
<dbReference type="EMBL" id="JAJKFT010000001">
    <property type="protein sequence ID" value="MCC9626804.1"/>
    <property type="molecule type" value="Genomic_DNA"/>
</dbReference>
<organism evidence="4 5">
    <name type="scientific">Blastopirellula sediminis</name>
    <dbReference type="NCBI Taxonomy" id="2894196"/>
    <lineage>
        <taxon>Bacteria</taxon>
        <taxon>Pseudomonadati</taxon>
        <taxon>Planctomycetota</taxon>
        <taxon>Planctomycetia</taxon>
        <taxon>Pirellulales</taxon>
        <taxon>Pirellulaceae</taxon>
        <taxon>Blastopirellula</taxon>
    </lineage>
</organism>
<evidence type="ECO:0000256" key="1">
    <source>
        <dbReference type="ARBA" id="ARBA00022729"/>
    </source>
</evidence>
<sequence length="352" mass="37831">MLRSNRLTLAGLLCIVLGCATEKSQLADNQLPIQPTPSSGVATAQFVQAPMEQQRSLRVVAYNVHLLPSVAVPFAGTRSAADYRARAIGEQLATYDLIGLSEAFNTKQSQALVEQLQARTPSGYHIAYGPGRSGTHLVGSGLAFCSRYPILETHTITYRNASRVLTNGLKSDGFAAKGALHAKVLLDPQSGATLDCFLTHLESQSPAARKLQVRELSEFVAEHYRADAPAIFLGDFNIAFESDADSEYADLLNRFAEAKVLNLVDGGQRLQAGPHGTSDAVAEDGGRRIDYIFSAGSAGASSVGLYPTRTEHVRFLDQEVAEGSLSDHLAVASEFLIIPQKVASLPQRHPTR</sequence>
<evidence type="ECO:0000313" key="5">
    <source>
        <dbReference type="Proteomes" id="UP001139103"/>
    </source>
</evidence>
<name>A0A9X1SGY6_9BACT</name>
<gene>
    <name evidence="4" type="ORF">LOC68_00155</name>
</gene>
<dbReference type="Pfam" id="PF03372">
    <property type="entry name" value="Exo_endo_phos"/>
    <property type="match status" value="1"/>
</dbReference>
<keyword evidence="2" id="KW-0378">Hydrolase</keyword>
<dbReference type="InterPro" id="IPR017766">
    <property type="entry name" value="Sphingomyelinase/PLipase_C"/>
</dbReference>
<accession>A0A9X1SGY6</accession>
<dbReference type="PROSITE" id="PS51257">
    <property type="entry name" value="PROKAR_LIPOPROTEIN"/>
    <property type="match status" value="1"/>
</dbReference>
<keyword evidence="1" id="KW-0732">Signal</keyword>
<feature type="domain" description="Endonuclease/exonuclease/phosphatase" evidence="3">
    <location>
        <begin position="62"/>
        <end position="328"/>
    </location>
</feature>
<dbReference type="Gene3D" id="3.60.10.10">
    <property type="entry name" value="Endonuclease/exonuclease/phosphatase"/>
    <property type="match status" value="1"/>
</dbReference>
<dbReference type="Proteomes" id="UP001139103">
    <property type="component" value="Unassembled WGS sequence"/>
</dbReference>
<comment type="caution">
    <text evidence="4">The sequence shown here is derived from an EMBL/GenBank/DDBJ whole genome shotgun (WGS) entry which is preliminary data.</text>
</comment>
<dbReference type="RefSeq" id="WP_230214191.1">
    <property type="nucleotide sequence ID" value="NZ_JAJKFT010000001.1"/>
</dbReference>
<dbReference type="InterPro" id="IPR038772">
    <property type="entry name" value="Sph/SMPD2-like"/>
</dbReference>